<dbReference type="AlphaFoldDB" id="A0AAF0Y5U1"/>
<keyword evidence="3 6" id="KW-0812">Transmembrane</keyword>
<dbReference type="GO" id="GO:0005739">
    <property type="term" value="C:mitochondrion"/>
    <property type="evidence" value="ECO:0007669"/>
    <property type="project" value="TreeGrafter"/>
</dbReference>
<dbReference type="Proteomes" id="UP000827549">
    <property type="component" value="Chromosome 2"/>
</dbReference>
<feature type="transmembrane region" description="Helical" evidence="6">
    <location>
        <begin position="55"/>
        <end position="74"/>
    </location>
</feature>
<dbReference type="Pfam" id="PF04117">
    <property type="entry name" value="Mpv17_PMP22"/>
    <property type="match status" value="1"/>
</dbReference>
<evidence type="ECO:0000256" key="4">
    <source>
        <dbReference type="ARBA" id="ARBA00022989"/>
    </source>
</evidence>
<evidence type="ECO:0000313" key="7">
    <source>
        <dbReference type="EMBL" id="WOO78799.1"/>
    </source>
</evidence>
<feature type="transmembrane region" description="Helical" evidence="6">
    <location>
        <begin position="94"/>
        <end position="112"/>
    </location>
</feature>
<dbReference type="PANTHER" id="PTHR11266:SF17">
    <property type="entry name" value="PROTEIN MPV17"/>
    <property type="match status" value="1"/>
</dbReference>
<dbReference type="EMBL" id="CP086715">
    <property type="protein sequence ID" value="WOO78799.1"/>
    <property type="molecule type" value="Genomic_DNA"/>
</dbReference>
<dbReference type="InterPro" id="IPR007248">
    <property type="entry name" value="Mpv17_PMP22"/>
</dbReference>
<comment type="subcellular location">
    <subcellularLocation>
        <location evidence="1">Membrane</location>
        <topology evidence="1">Multi-pass membrane protein</topology>
    </subcellularLocation>
</comment>
<evidence type="ECO:0000256" key="1">
    <source>
        <dbReference type="ARBA" id="ARBA00004141"/>
    </source>
</evidence>
<dbReference type="GO" id="GO:0016020">
    <property type="term" value="C:membrane"/>
    <property type="evidence" value="ECO:0007669"/>
    <property type="project" value="UniProtKB-SubCell"/>
</dbReference>
<reference evidence="7" key="1">
    <citation type="submission" date="2023-10" db="EMBL/GenBank/DDBJ databases">
        <authorList>
            <person name="Noh H."/>
        </authorList>
    </citation>
    <scope>NUCLEOTIDE SEQUENCE</scope>
    <source>
        <strain evidence="7">DUCC4014</strain>
    </source>
</reference>
<dbReference type="RefSeq" id="XP_062624831.1">
    <property type="nucleotide sequence ID" value="XM_062768847.1"/>
</dbReference>
<evidence type="ECO:0000256" key="2">
    <source>
        <dbReference type="ARBA" id="ARBA00006824"/>
    </source>
</evidence>
<sequence>MAGLLNAYTSFLGRRPMLGNIATSAVLFATGDVIAQQAVEKKGLKNHDLARTGRIVIWGAGIFAPLVTVWLRALDKIPIKNKIAGTITRVAADQLIAAPTFLTGFFTVMTLLEGKDLAAAKQKWHESFFPTLKANWTLLTTDSFVPFQAINLLIPLQYRVLAINAVNIPWNTFLSVQNSKGAAKAAAASKADGDVALASAKAELA</sequence>
<keyword evidence="5 6" id="KW-0472">Membrane</keyword>
<gene>
    <name evidence="7" type="primary">SYM1_0</name>
    <name evidence="7" type="ORF">LOC62_02G002337</name>
</gene>
<dbReference type="PANTHER" id="PTHR11266">
    <property type="entry name" value="PEROXISOMAL MEMBRANE PROTEIN 2, PXMP2 MPV17"/>
    <property type="match status" value="1"/>
</dbReference>
<keyword evidence="4 6" id="KW-1133">Transmembrane helix</keyword>
<evidence type="ECO:0000256" key="3">
    <source>
        <dbReference type="ARBA" id="ARBA00022692"/>
    </source>
</evidence>
<name>A0AAF0Y5U1_9TREE</name>
<comment type="similarity">
    <text evidence="2 6">Belongs to the peroxisomal membrane protein PXMP2/4 family.</text>
</comment>
<proteinExistence type="inferred from homology"/>
<keyword evidence="8" id="KW-1185">Reference proteome</keyword>
<evidence type="ECO:0000313" key="8">
    <source>
        <dbReference type="Proteomes" id="UP000827549"/>
    </source>
</evidence>
<evidence type="ECO:0000256" key="5">
    <source>
        <dbReference type="ARBA" id="ARBA00023136"/>
    </source>
</evidence>
<organism evidence="7 8">
    <name type="scientific">Vanrija pseudolonga</name>
    <dbReference type="NCBI Taxonomy" id="143232"/>
    <lineage>
        <taxon>Eukaryota</taxon>
        <taxon>Fungi</taxon>
        <taxon>Dikarya</taxon>
        <taxon>Basidiomycota</taxon>
        <taxon>Agaricomycotina</taxon>
        <taxon>Tremellomycetes</taxon>
        <taxon>Trichosporonales</taxon>
        <taxon>Trichosporonaceae</taxon>
        <taxon>Vanrija</taxon>
    </lineage>
</organism>
<evidence type="ECO:0000256" key="6">
    <source>
        <dbReference type="RuleBase" id="RU363053"/>
    </source>
</evidence>
<protein>
    <submittedName>
        <fullName evidence="7">Protein SYM1</fullName>
    </submittedName>
</protein>
<dbReference type="GeneID" id="87805585"/>
<accession>A0AAF0Y5U1</accession>